<evidence type="ECO:0000313" key="1">
    <source>
        <dbReference type="EMBL" id="ADB16392.1"/>
    </source>
</evidence>
<dbReference type="AlphaFoldDB" id="D2QYT7"/>
<keyword evidence="2" id="KW-1185">Reference proteome</keyword>
<dbReference type="Proteomes" id="UP000001887">
    <property type="component" value="Chromosome"/>
</dbReference>
<dbReference type="KEGG" id="psl:Psta_1717"/>
<name>D2QYT7_PIRSD</name>
<organism evidence="1 2">
    <name type="scientific">Pirellula staleyi (strain ATCC 27377 / DSM 6068 / ICPB 4128)</name>
    <name type="common">Pirella staleyi</name>
    <dbReference type="NCBI Taxonomy" id="530564"/>
    <lineage>
        <taxon>Bacteria</taxon>
        <taxon>Pseudomonadati</taxon>
        <taxon>Planctomycetota</taxon>
        <taxon>Planctomycetia</taxon>
        <taxon>Pirellulales</taxon>
        <taxon>Pirellulaceae</taxon>
        <taxon>Pirellula</taxon>
    </lineage>
</organism>
<dbReference type="EMBL" id="CP001848">
    <property type="protein sequence ID" value="ADB16392.1"/>
    <property type="molecule type" value="Genomic_DNA"/>
</dbReference>
<dbReference type="STRING" id="530564.Psta_1717"/>
<protein>
    <submittedName>
        <fullName evidence="1">Uncharacterized protein</fullName>
    </submittedName>
</protein>
<proteinExistence type="predicted"/>
<dbReference type="HOGENOM" id="CLU_2808712_0_0_0"/>
<evidence type="ECO:0000313" key="2">
    <source>
        <dbReference type="Proteomes" id="UP000001887"/>
    </source>
</evidence>
<reference evidence="1 2" key="1">
    <citation type="journal article" date="2009" name="Stand. Genomic Sci.">
        <title>Complete genome sequence of Pirellula staleyi type strain (ATCC 27377).</title>
        <authorList>
            <person name="Clum A."/>
            <person name="Tindall B.J."/>
            <person name="Sikorski J."/>
            <person name="Ivanova N."/>
            <person name="Mavrommatis K."/>
            <person name="Lucas S."/>
            <person name="Glavina del Rio T."/>
            <person name="Nolan M."/>
            <person name="Chen F."/>
            <person name="Tice H."/>
            <person name="Pitluck S."/>
            <person name="Cheng J.F."/>
            <person name="Chertkov O."/>
            <person name="Brettin T."/>
            <person name="Han C."/>
            <person name="Detter J.C."/>
            <person name="Kuske C."/>
            <person name="Bruce D."/>
            <person name="Goodwin L."/>
            <person name="Ovchinikova G."/>
            <person name="Pati A."/>
            <person name="Mikhailova N."/>
            <person name="Chen A."/>
            <person name="Palaniappan K."/>
            <person name="Land M."/>
            <person name="Hauser L."/>
            <person name="Chang Y.J."/>
            <person name="Jeffries C.D."/>
            <person name="Chain P."/>
            <person name="Rohde M."/>
            <person name="Goker M."/>
            <person name="Bristow J."/>
            <person name="Eisen J.A."/>
            <person name="Markowitz V."/>
            <person name="Hugenholtz P."/>
            <person name="Kyrpides N.C."/>
            <person name="Klenk H.P."/>
            <person name="Lapidus A."/>
        </authorList>
    </citation>
    <scope>NUCLEOTIDE SEQUENCE [LARGE SCALE GENOMIC DNA]</scope>
    <source>
        <strain evidence="2">ATCC 27377 / DSM 6068 / ICPB 4128</strain>
    </source>
</reference>
<sequence length="67" mass="7514">MTNEAADVIAKYDQLPVEAQQHVLLELLRRTPLSQDQLADHELTQLADSLFQQLDAEEAHADDASSR</sequence>
<accession>D2QYT7</accession>
<gene>
    <name evidence="1" type="ordered locus">Psta_1717</name>
</gene>